<dbReference type="GO" id="GO:0016787">
    <property type="term" value="F:hydrolase activity"/>
    <property type="evidence" value="ECO:0007669"/>
    <property type="project" value="UniProtKB-KW"/>
</dbReference>
<keyword evidence="3" id="KW-0378">Hydrolase</keyword>
<evidence type="ECO:0000259" key="2">
    <source>
        <dbReference type="Pfam" id="PF00144"/>
    </source>
</evidence>
<proteinExistence type="predicted"/>
<dbReference type="InterPro" id="IPR001466">
    <property type="entry name" value="Beta-lactam-related"/>
</dbReference>
<dbReference type="InterPro" id="IPR012338">
    <property type="entry name" value="Beta-lactam/transpept-like"/>
</dbReference>
<dbReference type="SUPFAM" id="SSF56601">
    <property type="entry name" value="beta-lactamase/transpeptidase-like"/>
    <property type="match status" value="1"/>
</dbReference>
<feature type="region of interest" description="Disordered" evidence="1">
    <location>
        <begin position="26"/>
        <end position="81"/>
    </location>
</feature>
<gene>
    <name evidence="3" type="ORF">HUT08_05290</name>
</gene>
<accession>A0A7H8N3N5</accession>
<dbReference type="Gene3D" id="3.40.710.10">
    <property type="entry name" value="DD-peptidase/beta-lactamase superfamily"/>
    <property type="match status" value="1"/>
</dbReference>
<dbReference type="RefSeq" id="WP_176160784.1">
    <property type="nucleotide sequence ID" value="NZ_CP054929.1"/>
</dbReference>
<dbReference type="Pfam" id="PF00144">
    <property type="entry name" value="Beta-lactamase"/>
    <property type="match status" value="1"/>
</dbReference>
<reference evidence="3 4" key="1">
    <citation type="submission" date="2020-06" db="EMBL/GenBank/DDBJ databases">
        <title>Genome mining for natural products.</title>
        <authorList>
            <person name="Zhang B."/>
            <person name="Shi J."/>
            <person name="Ge H."/>
        </authorList>
    </citation>
    <scope>NUCLEOTIDE SEQUENCE [LARGE SCALE GENOMIC DNA]</scope>
    <source>
        <strain evidence="3 4">NA00687</strain>
    </source>
</reference>
<keyword evidence="4" id="KW-1185">Reference proteome</keyword>
<evidence type="ECO:0000313" key="4">
    <source>
        <dbReference type="Proteomes" id="UP000509303"/>
    </source>
</evidence>
<dbReference type="Proteomes" id="UP000509303">
    <property type="component" value="Chromosome"/>
</dbReference>
<dbReference type="AlphaFoldDB" id="A0A7H8N3N5"/>
<feature type="domain" description="Beta-lactamase-related" evidence="2">
    <location>
        <begin position="1"/>
        <end position="54"/>
    </location>
</feature>
<organism evidence="3 4">
    <name type="scientific">Streptomyces buecherae</name>
    <dbReference type="NCBI Taxonomy" id="2763006"/>
    <lineage>
        <taxon>Bacteria</taxon>
        <taxon>Bacillati</taxon>
        <taxon>Actinomycetota</taxon>
        <taxon>Actinomycetes</taxon>
        <taxon>Kitasatosporales</taxon>
        <taxon>Streptomycetaceae</taxon>
        <taxon>Streptomyces</taxon>
    </lineage>
</organism>
<name>A0A7H8N3N5_9ACTN</name>
<dbReference type="EMBL" id="CP054929">
    <property type="protein sequence ID" value="QKW49052.1"/>
    <property type="molecule type" value="Genomic_DNA"/>
</dbReference>
<sequence length="81" mass="8798">MLIERVTGRTWQQEVTRRVIEPLGLHDTRVPSHGPYPPRPYAHSHHPFAPAIGKGAGPAGGHDGRPSLVRGRCGVAGQHVR</sequence>
<evidence type="ECO:0000313" key="3">
    <source>
        <dbReference type="EMBL" id="QKW49052.1"/>
    </source>
</evidence>
<protein>
    <submittedName>
        <fullName evidence="3">Serine hydrolase</fullName>
    </submittedName>
</protein>
<evidence type="ECO:0000256" key="1">
    <source>
        <dbReference type="SAM" id="MobiDB-lite"/>
    </source>
</evidence>